<evidence type="ECO:0000313" key="5">
    <source>
        <dbReference type="Proteomes" id="UP000001861"/>
    </source>
</evidence>
<dbReference type="OMA" id="GANERTD"/>
<dbReference type="OrthoDB" id="2520628at2759"/>
<keyword evidence="2" id="KW-0472">Membrane</keyword>
<feature type="transmembrane region" description="Helical" evidence="2">
    <location>
        <begin position="124"/>
        <end position="149"/>
    </location>
</feature>
<dbReference type="GeneID" id="6012455"/>
<comment type="caution">
    <text evidence="4">The sequence shown here is derived from an EMBL/GenBank/DDBJ whole genome shotgun (WGS) entry which is preliminary data.</text>
</comment>
<feature type="signal peptide" evidence="3">
    <location>
        <begin position="1"/>
        <end position="24"/>
    </location>
</feature>
<gene>
    <name evidence="4" type="ORF">CC1G_03006</name>
</gene>
<feature type="transmembrane region" description="Helical" evidence="2">
    <location>
        <begin position="95"/>
        <end position="112"/>
    </location>
</feature>
<dbReference type="KEGG" id="cci:CC1G_03006"/>
<keyword evidence="2" id="KW-0812">Transmembrane</keyword>
<feature type="compositionally biased region" description="Basic and acidic residues" evidence="1">
    <location>
        <begin position="355"/>
        <end position="366"/>
    </location>
</feature>
<feature type="region of interest" description="Disordered" evidence="1">
    <location>
        <begin position="345"/>
        <end position="366"/>
    </location>
</feature>
<evidence type="ECO:0000256" key="2">
    <source>
        <dbReference type="SAM" id="Phobius"/>
    </source>
</evidence>
<dbReference type="HOGENOM" id="CLU_078842_0_0_1"/>
<keyword evidence="3" id="KW-0732">Signal</keyword>
<feature type="transmembrane region" description="Helical" evidence="2">
    <location>
        <begin position="169"/>
        <end position="189"/>
    </location>
</feature>
<dbReference type="EMBL" id="AACS02000008">
    <property type="protein sequence ID" value="EAU85983.2"/>
    <property type="molecule type" value="Genomic_DNA"/>
</dbReference>
<dbReference type="eggNOG" id="ENOG502S5VT">
    <property type="taxonomic scope" value="Eukaryota"/>
</dbReference>
<feature type="chain" id="PRO_5002724795" evidence="3">
    <location>
        <begin position="25"/>
        <end position="366"/>
    </location>
</feature>
<sequence>MPGFGLVSWTTAALSLLSSKLVHPVYFPYPWAPVLHAARISLVFQTLSRRDNANWRRLLWGPYIFGYLVACWGGGVLSHLAMGLPPPQFYSFHPWVNYITVHLVLTAFFNFYPNLLVPKIYDTLLFPLDGLLRAHSVVSAVSLFASPSISNPLSALSQPSPFKNMDTAFGHIVLGILASAAGGITLNTLSLWSEEWRFATPPILKASLWGSADVWGGALAAIVYSSSIHSSAFQIPSLDSLTAAHFPLTVIPKFILRIFFKPSVGGFGAGLNQVSRFSIPFIYSLFGLANTKTSFVEADSEKPPTQQTTAVPMGQVEAKALAAIILITIFGARVLATHWLTSPPKAGRGNKSKKAVTEVSKEAKRK</sequence>
<keyword evidence="5" id="KW-1185">Reference proteome</keyword>
<dbReference type="RefSeq" id="XP_001835918.2">
    <property type="nucleotide sequence ID" value="XM_001835866.2"/>
</dbReference>
<name>A8NS24_COPC7</name>
<accession>A8NS24</accession>
<keyword evidence="2" id="KW-1133">Transmembrane helix</keyword>
<organism evidence="4 5">
    <name type="scientific">Coprinopsis cinerea (strain Okayama-7 / 130 / ATCC MYA-4618 / FGSC 9003)</name>
    <name type="common">Inky cap fungus</name>
    <name type="synonym">Hormographiella aspergillata</name>
    <dbReference type="NCBI Taxonomy" id="240176"/>
    <lineage>
        <taxon>Eukaryota</taxon>
        <taxon>Fungi</taxon>
        <taxon>Dikarya</taxon>
        <taxon>Basidiomycota</taxon>
        <taxon>Agaricomycotina</taxon>
        <taxon>Agaricomycetes</taxon>
        <taxon>Agaricomycetidae</taxon>
        <taxon>Agaricales</taxon>
        <taxon>Agaricineae</taxon>
        <taxon>Psathyrellaceae</taxon>
        <taxon>Coprinopsis</taxon>
    </lineage>
</organism>
<evidence type="ECO:0000256" key="3">
    <source>
        <dbReference type="SAM" id="SignalP"/>
    </source>
</evidence>
<dbReference type="InParanoid" id="A8NS24"/>
<dbReference type="AlphaFoldDB" id="A8NS24"/>
<evidence type="ECO:0000256" key="1">
    <source>
        <dbReference type="SAM" id="MobiDB-lite"/>
    </source>
</evidence>
<feature type="transmembrane region" description="Helical" evidence="2">
    <location>
        <begin position="320"/>
        <end position="340"/>
    </location>
</feature>
<proteinExistence type="predicted"/>
<reference evidence="4 5" key="1">
    <citation type="journal article" date="2010" name="Proc. Natl. Acad. Sci. U.S.A.">
        <title>Insights into evolution of multicellular fungi from the assembled chromosomes of the mushroom Coprinopsis cinerea (Coprinus cinereus).</title>
        <authorList>
            <person name="Stajich J.E."/>
            <person name="Wilke S.K."/>
            <person name="Ahren D."/>
            <person name="Au C.H."/>
            <person name="Birren B.W."/>
            <person name="Borodovsky M."/>
            <person name="Burns C."/>
            <person name="Canback B."/>
            <person name="Casselton L.A."/>
            <person name="Cheng C.K."/>
            <person name="Deng J."/>
            <person name="Dietrich F.S."/>
            <person name="Fargo D.C."/>
            <person name="Farman M.L."/>
            <person name="Gathman A.C."/>
            <person name="Goldberg J."/>
            <person name="Guigo R."/>
            <person name="Hoegger P.J."/>
            <person name="Hooker J.B."/>
            <person name="Huggins A."/>
            <person name="James T.Y."/>
            <person name="Kamada T."/>
            <person name="Kilaru S."/>
            <person name="Kodira C."/>
            <person name="Kues U."/>
            <person name="Kupfer D."/>
            <person name="Kwan H.S."/>
            <person name="Lomsadze A."/>
            <person name="Li W."/>
            <person name="Lilly W.W."/>
            <person name="Ma L.J."/>
            <person name="Mackey A.J."/>
            <person name="Manning G."/>
            <person name="Martin F."/>
            <person name="Muraguchi H."/>
            <person name="Natvig D.O."/>
            <person name="Palmerini H."/>
            <person name="Ramesh M.A."/>
            <person name="Rehmeyer C.J."/>
            <person name="Roe B.A."/>
            <person name="Shenoy N."/>
            <person name="Stanke M."/>
            <person name="Ter-Hovhannisyan V."/>
            <person name="Tunlid A."/>
            <person name="Velagapudi R."/>
            <person name="Vision T.J."/>
            <person name="Zeng Q."/>
            <person name="Zolan M.E."/>
            <person name="Pukkila P.J."/>
        </authorList>
    </citation>
    <scope>NUCLEOTIDE SEQUENCE [LARGE SCALE GENOMIC DNA]</scope>
    <source>
        <strain evidence="5">Okayama-7 / 130 / ATCC MYA-4618 / FGSC 9003</strain>
    </source>
</reference>
<protein>
    <submittedName>
        <fullName evidence="4">Uncharacterized protein</fullName>
    </submittedName>
</protein>
<dbReference type="Proteomes" id="UP000001861">
    <property type="component" value="Unassembled WGS sequence"/>
</dbReference>
<evidence type="ECO:0000313" key="4">
    <source>
        <dbReference type="EMBL" id="EAU85983.2"/>
    </source>
</evidence>
<feature type="transmembrane region" description="Helical" evidence="2">
    <location>
        <begin position="59"/>
        <end position="83"/>
    </location>
</feature>
<dbReference type="VEuPathDB" id="FungiDB:CC1G_03006"/>